<feature type="domain" description="Starch synthase catalytic" evidence="10">
    <location>
        <begin position="36"/>
        <end position="268"/>
    </location>
</feature>
<reference evidence="11" key="1">
    <citation type="submission" date="2020-10" db="EMBL/GenBank/DDBJ databases">
        <authorList>
            <person name="Gilroy R."/>
        </authorList>
    </citation>
    <scope>NUCLEOTIDE SEQUENCE</scope>
    <source>
        <strain evidence="11">9366</strain>
    </source>
</reference>
<proteinExistence type="inferred from homology"/>
<dbReference type="Pfam" id="PF00534">
    <property type="entry name" value="Glycos_transf_1"/>
    <property type="match status" value="1"/>
</dbReference>
<evidence type="ECO:0000256" key="8">
    <source>
        <dbReference type="SAM" id="MobiDB-lite"/>
    </source>
</evidence>
<feature type="region of interest" description="Disordered" evidence="8">
    <location>
        <begin position="1"/>
        <end position="30"/>
    </location>
</feature>
<dbReference type="SUPFAM" id="SSF53756">
    <property type="entry name" value="UDP-Glycosyltransferase/glycogen phosphorylase"/>
    <property type="match status" value="1"/>
</dbReference>
<dbReference type="EMBL" id="DVNJ01000002">
    <property type="protein sequence ID" value="HIU62323.1"/>
    <property type="molecule type" value="Genomic_DNA"/>
</dbReference>
<dbReference type="HAMAP" id="MF_00484">
    <property type="entry name" value="Glycogen_synth"/>
    <property type="match status" value="1"/>
</dbReference>
<feature type="domain" description="Glycosyl transferase family 1" evidence="9">
    <location>
        <begin position="320"/>
        <end position="468"/>
    </location>
</feature>
<evidence type="ECO:0000313" key="12">
    <source>
        <dbReference type="Proteomes" id="UP000824145"/>
    </source>
</evidence>
<feature type="compositionally biased region" description="Basic and acidic residues" evidence="8">
    <location>
        <begin position="14"/>
        <end position="29"/>
    </location>
</feature>
<reference evidence="11" key="2">
    <citation type="journal article" date="2021" name="PeerJ">
        <title>Extensive microbial diversity within the chicken gut microbiome revealed by metagenomics and culture.</title>
        <authorList>
            <person name="Gilroy R."/>
            <person name="Ravi A."/>
            <person name="Getino M."/>
            <person name="Pursley I."/>
            <person name="Horton D.L."/>
            <person name="Alikhan N.F."/>
            <person name="Baker D."/>
            <person name="Gharbi K."/>
            <person name="Hall N."/>
            <person name="Watson M."/>
            <person name="Adriaenssens E.M."/>
            <person name="Foster-Nyarko E."/>
            <person name="Jarju S."/>
            <person name="Secka A."/>
            <person name="Antonio M."/>
            <person name="Oren A."/>
            <person name="Chaudhuri R.R."/>
            <person name="La Ragione R."/>
            <person name="Hildebrand F."/>
            <person name="Pallen M.J."/>
        </authorList>
    </citation>
    <scope>NUCLEOTIDE SEQUENCE</scope>
    <source>
        <strain evidence="11">9366</strain>
    </source>
</reference>
<comment type="similarity">
    <text evidence="3 7">Belongs to the glycosyltransferase 1 family. Bacterial/plant glycogen synthase subfamily.</text>
</comment>
<evidence type="ECO:0000256" key="6">
    <source>
        <dbReference type="ARBA" id="ARBA00023056"/>
    </source>
</evidence>
<dbReference type="Gene3D" id="3.40.50.2000">
    <property type="entry name" value="Glycogen Phosphorylase B"/>
    <property type="match status" value="2"/>
</dbReference>
<sequence>MAQAKKKPTAKAAEAPKKEEVKAAPEKSKAPAAKKKILFVASEALPFVKTGGLADVAAALPKALNADGYDCRVVLPLYYDIPDDFKHTMRCLGNVYVPLAWRNQYCGVFTQTYEGVTYYFLDNEYYFKRRGLYGHYDDGERFSFFSKAVLESMSVTGFYPDIIHANDWHTALVPVYLDVFYRGIPQLNGVKTIFTIHNIQFQGQYGDSMIGDVLGIPADRASLIMYKGCANFMKGAIECSNIVTTVSPTYAGEILDPYYGYEMEDILRRRSYKLRGIVNGIDTEKNDPAADKALFVNYDLENFGKKVENKLALQRMLGLPENKDTAMIGMVGRLTEQKGLDLVAAVLENIMQLPVQLVILGQGDWRYEETFKRAQNEHTAKLRCVLGFSADLASKIYGASDMFLMPSKFEPCGLSQLIAMRYGSVPIVRETGGLKDTVHPYNHATGEGNGLTFYSYNAYDMLDAVQRAVGLYRDYKGDWAKVVKNGMTGDYSWAATAKKYEEIYENV</sequence>
<dbReference type="GO" id="GO:0004373">
    <property type="term" value="F:alpha-1,4-glucan glucosyltransferase (UDP-glucose donor) activity"/>
    <property type="evidence" value="ECO:0007669"/>
    <property type="project" value="InterPro"/>
</dbReference>
<keyword evidence="5 7" id="KW-0808">Transferase</keyword>
<comment type="pathway">
    <text evidence="7">Glycan biosynthesis; glycogen biosynthesis.</text>
</comment>
<organism evidence="11 12">
    <name type="scientific">Candidatus Caccalectryoclostridium excrementigallinarum</name>
    <dbReference type="NCBI Taxonomy" id="2840710"/>
    <lineage>
        <taxon>Bacteria</taxon>
        <taxon>Bacillati</taxon>
        <taxon>Bacillota</taxon>
        <taxon>Clostridia</taxon>
        <taxon>Christensenellales</taxon>
        <taxon>Christensenellaceae</taxon>
        <taxon>Christensenellaceae incertae sedis</taxon>
        <taxon>Candidatus Caccalectryoclostridium</taxon>
    </lineage>
</organism>
<evidence type="ECO:0000256" key="3">
    <source>
        <dbReference type="ARBA" id="ARBA00010281"/>
    </source>
</evidence>
<evidence type="ECO:0000256" key="4">
    <source>
        <dbReference type="ARBA" id="ARBA00022676"/>
    </source>
</evidence>
<dbReference type="AlphaFoldDB" id="A0A9D1MKQ4"/>
<dbReference type="Pfam" id="PF08323">
    <property type="entry name" value="Glyco_transf_5"/>
    <property type="match status" value="1"/>
</dbReference>
<dbReference type="GO" id="GO:0005978">
    <property type="term" value="P:glycogen biosynthetic process"/>
    <property type="evidence" value="ECO:0007669"/>
    <property type="project" value="UniProtKB-UniRule"/>
</dbReference>
<keyword evidence="6 7" id="KW-0320">Glycogen biosynthesis</keyword>
<dbReference type="InterPro" id="IPR011835">
    <property type="entry name" value="GS/SS"/>
</dbReference>
<name>A0A9D1MKQ4_9FIRM</name>
<protein>
    <recommendedName>
        <fullName evidence="7">Glycogen synthase</fullName>
        <ecNumber evidence="7">2.4.1.21</ecNumber>
    </recommendedName>
    <alternativeName>
        <fullName evidence="7">Starch [bacterial glycogen] synthase</fullName>
    </alternativeName>
</protein>
<feature type="binding site" evidence="7">
    <location>
        <position position="49"/>
    </location>
    <ligand>
        <name>ADP-alpha-D-glucose</name>
        <dbReference type="ChEBI" id="CHEBI:57498"/>
    </ligand>
</feature>
<comment type="catalytic activity">
    <reaction evidence="1 7">
        <text>[(1-&gt;4)-alpha-D-glucosyl](n) + ADP-alpha-D-glucose = [(1-&gt;4)-alpha-D-glucosyl](n+1) + ADP + H(+)</text>
        <dbReference type="Rhea" id="RHEA:18189"/>
        <dbReference type="Rhea" id="RHEA-COMP:9584"/>
        <dbReference type="Rhea" id="RHEA-COMP:9587"/>
        <dbReference type="ChEBI" id="CHEBI:15378"/>
        <dbReference type="ChEBI" id="CHEBI:15444"/>
        <dbReference type="ChEBI" id="CHEBI:57498"/>
        <dbReference type="ChEBI" id="CHEBI:456216"/>
        <dbReference type="EC" id="2.4.1.21"/>
    </reaction>
</comment>
<evidence type="ECO:0000256" key="5">
    <source>
        <dbReference type="ARBA" id="ARBA00022679"/>
    </source>
</evidence>
<evidence type="ECO:0000256" key="2">
    <source>
        <dbReference type="ARBA" id="ARBA00002764"/>
    </source>
</evidence>
<dbReference type="NCBIfam" id="TIGR02095">
    <property type="entry name" value="glgA"/>
    <property type="match status" value="1"/>
</dbReference>
<evidence type="ECO:0000313" key="11">
    <source>
        <dbReference type="EMBL" id="HIU62323.1"/>
    </source>
</evidence>
<dbReference type="NCBIfam" id="NF001898">
    <property type="entry name" value="PRK00654.1-1"/>
    <property type="match status" value="1"/>
</dbReference>
<dbReference type="PANTHER" id="PTHR45825:SF11">
    <property type="entry name" value="ALPHA AMYLASE DOMAIN-CONTAINING PROTEIN"/>
    <property type="match status" value="1"/>
</dbReference>
<comment type="function">
    <text evidence="2 7">Synthesizes alpha-1,4-glucan chains using ADP-glucose.</text>
</comment>
<dbReference type="CDD" id="cd03791">
    <property type="entry name" value="GT5_Glycogen_synthase_DULL1-like"/>
    <property type="match status" value="1"/>
</dbReference>
<accession>A0A9D1MKQ4</accession>
<dbReference type="PANTHER" id="PTHR45825">
    <property type="entry name" value="GRANULE-BOUND STARCH SYNTHASE 1, CHLOROPLASTIC/AMYLOPLASTIC"/>
    <property type="match status" value="1"/>
</dbReference>
<evidence type="ECO:0000259" key="9">
    <source>
        <dbReference type="Pfam" id="PF00534"/>
    </source>
</evidence>
<dbReference type="GO" id="GO:0009011">
    <property type="term" value="F:alpha-1,4-glucan glucosyltransferase (ADP-glucose donor) activity"/>
    <property type="evidence" value="ECO:0007669"/>
    <property type="project" value="UniProtKB-UniRule"/>
</dbReference>
<keyword evidence="4 7" id="KW-0328">Glycosyltransferase</keyword>
<evidence type="ECO:0000256" key="1">
    <source>
        <dbReference type="ARBA" id="ARBA00001478"/>
    </source>
</evidence>
<evidence type="ECO:0000259" key="10">
    <source>
        <dbReference type="Pfam" id="PF08323"/>
    </source>
</evidence>
<dbReference type="InterPro" id="IPR001296">
    <property type="entry name" value="Glyco_trans_1"/>
</dbReference>
<gene>
    <name evidence="7 11" type="primary">glgA</name>
    <name evidence="11" type="ORF">IAB07_00955</name>
</gene>
<dbReference type="InterPro" id="IPR013534">
    <property type="entry name" value="Starch_synth_cat_dom"/>
</dbReference>
<dbReference type="Proteomes" id="UP000824145">
    <property type="component" value="Unassembled WGS sequence"/>
</dbReference>
<comment type="caution">
    <text evidence="11">The sequence shown here is derived from an EMBL/GenBank/DDBJ whole genome shotgun (WGS) entry which is preliminary data.</text>
</comment>
<evidence type="ECO:0000256" key="7">
    <source>
        <dbReference type="HAMAP-Rule" id="MF_00484"/>
    </source>
</evidence>
<dbReference type="EC" id="2.4.1.21" evidence="7"/>